<dbReference type="InterPro" id="IPR014774">
    <property type="entry name" value="KaiC-like_dom"/>
</dbReference>
<accession>A0A3G1B4N8</accession>
<keyword evidence="5" id="KW-1185">Reference proteome</keyword>
<evidence type="ECO:0000313" key="4">
    <source>
        <dbReference type="EMBL" id="AJZ75915.1"/>
    </source>
</evidence>
<keyword evidence="1" id="KW-0547">Nucleotide-binding</keyword>
<dbReference type="KEGG" id="tah:SU86_005545"/>
<dbReference type="RefSeq" id="WP_048188767.1">
    <property type="nucleotide sequence ID" value="NZ_CP011097.1"/>
</dbReference>
<dbReference type="Pfam" id="PF06745">
    <property type="entry name" value="ATPase"/>
    <property type="match status" value="1"/>
</dbReference>
<proteinExistence type="predicted"/>
<dbReference type="AlphaFoldDB" id="A0A3G1B4N8"/>
<dbReference type="PANTHER" id="PTHR43637:SF3">
    <property type="entry name" value="FLAGELLA-RELATED PROTEIN H-RELATED"/>
    <property type="match status" value="1"/>
</dbReference>
<dbReference type="GeneID" id="24875863"/>
<sequence length="233" mass="25930">MTEIIPCTNEEVDRQFGGGIPFPTLMLIEGDHGTGKSALAAQFMKGFLNSDKKILCVTENTVKEYIENMKAITFNFSTAFLRNRLTIMPLHMYGVQWNREQSSYLLPVVGKYIGNSFKEHNCVVIDSLSLLTVFSDASRILEFFTQCKYLVARGMSIIITIHPEDIPPDLRMRVKGGVDVYLKLGSTNIGGKDVKTLKIVKLIGSKENTDSGFAFEVDMTFGIKIVPISMANA</sequence>
<evidence type="ECO:0000256" key="1">
    <source>
        <dbReference type="ARBA" id="ARBA00022741"/>
    </source>
</evidence>
<dbReference type="InterPro" id="IPR027417">
    <property type="entry name" value="P-loop_NTPase"/>
</dbReference>
<dbReference type="STRING" id="1603555.SU86_005545"/>
<evidence type="ECO:0000259" key="3">
    <source>
        <dbReference type="Pfam" id="PF06745"/>
    </source>
</evidence>
<dbReference type="NCBIfam" id="NF004723">
    <property type="entry name" value="PRK06067.1"/>
    <property type="match status" value="1"/>
</dbReference>
<name>A0A3G1B4N8_9ARCH</name>
<organism evidence="4 5">
    <name type="scientific">Candidatus Nitrosotenuis cloacae</name>
    <dbReference type="NCBI Taxonomy" id="1603555"/>
    <lineage>
        <taxon>Archaea</taxon>
        <taxon>Nitrososphaerota</taxon>
        <taxon>Candidatus Nitrosotenuis</taxon>
    </lineage>
</organism>
<keyword evidence="2" id="KW-0067">ATP-binding</keyword>
<dbReference type="Gene3D" id="3.40.50.300">
    <property type="entry name" value="P-loop containing nucleotide triphosphate hydrolases"/>
    <property type="match status" value="1"/>
</dbReference>
<feature type="domain" description="KaiC-like" evidence="3">
    <location>
        <begin position="10"/>
        <end position="227"/>
    </location>
</feature>
<dbReference type="EMBL" id="CP011097">
    <property type="protein sequence ID" value="AJZ75915.1"/>
    <property type="molecule type" value="Genomic_DNA"/>
</dbReference>
<dbReference type="SUPFAM" id="SSF52540">
    <property type="entry name" value="P-loop containing nucleoside triphosphate hydrolases"/>
    <property type="match status" value="1"/>
</dbReference>
<gene>
    <name evidence="4" type="ORF">SU86_005545</name>
</gene>
<evidence type="ECO:0000313" key="5">
    <source>
        <dbReference type="Proteomes" id="UP000266745"/>
    </source>
</evidence>
<reference evidence="4 5" key="1">
    <citation type="journal article" date="2016" name="Sci. Rep.">
        <title>A novel ammonia-oxidizing archaeon from wastewater treatment plant: Its enrichment, physiological and genomic characteristics.</title>
        <authorList>
            <person name="Li Y."/>
            <person name="Ding K."/>
            <person name="Wen X."/>
            <person name="Zhang B."/>
            <person name="Shen B."/>
            <person name="Yang Y."/>
        </authorList>
    </citation>
    <scope>NUCLEOTIDE SEQUENCE [LARGE SCALE GENOMIC DNA]</scope>
    <source>
        <strain evidence="4 5">SAT1</strain>
    </source>
</reference>
<dbReference type="GO" id="GO:0005524">
    <property type="term" value="F:ATP binding"/>
    <property type="evidence" value="ECO:0007669"/>
    <property type="project" value="UniProtKB-KW"/>
</dbReference>
<dbReference type="OrthoDB" id="63735at2157"/>
<dbReference type="PANTHER" id="PTHR43637">
    <property type="entry name" value="UPF0273 PROTEIN TM_0370"/>
    <property type="match status" value="1"/>
</dbReference>
<protein>
    <recommendedName>
        <fullName evidence="3">KaiC-like domain-containing protein</fullName>
    </recommendedName>
</protein>
<dbReference type="Proteomes" id="UP000266745">
    <property type="component" value="Chromosome"/>
</dbReference>
<evidence type="ECO:0000256" key="2">
    <source>
        <dbReference type="ARBA" id="ARBA00022840"/>
    </source>
</evidence>